<evidence type="ECO:0000313" key="2">
    <source>
        <dbReference type="EMBL" id="KAJ1114067.1"/>
    </source>
</evidence>
<protein>
    <submittedName>
        <fullName evidence="2">Uncharacterized protein</fullName>
    </submittedName>
</protein>
<dbReference type="Proteomes" id="UP001066276">
    <property type="component" value="Chromosome 8"/>
</dbReference>
<dbReference type="AlphaFoldDB" id="A0AAV7NG28"/>
<dbReference type="EMBL" id="JANPWB010000012">
    <property type="protein sequence ID" value="KAJ1114067.1"/>
    <property type="molecule type" value="Genomic_DNA"/>
</dbReference>
<feature type="compositionally biased region" description="Basic and acidic residues" evidence="1">
    <location>
        <begin position="34"/>
        <end position="44"/>
    </location>
</feature>
<name>A0AAV7NG28_PLEWA</name>
<gene>
    <name evidence="2" type="ORF">NDU88_002306</name>
</gene>
<organism evidence="2 3">
    <name type="scientific">Pleurodeles waltl</name>
    <name type="common">Iberian ribbed newt</name>
    <dbReference type="NCBI Taxonomy" id="8319"/>
    <lineage>
        <taxon>Eukaryota</taxon>
        <taxon>Metazoa</taxon>
        <taxon>Chordata</taxon>
        <taxon>Craniata</taxon>
        <taxon>Vertebrata</taxon>
        <taxon>Euteleostomi</taxon>
        <taxon>Amphibia</taxon>
        <taxon>Batrachia</taxon>
        <taxon>Caudata</taxon>
        <taxon>Salamandroidea</taxon>
        <taxon>Salamandridae</taxon>
        <taxon>Pleurodelinae</taxon>
        <taxon>Pleurodeles</taxon>
    </lineage>
</organism>
<comment type="caution">
    <text evidence="2">The sequence shown here is derived from an EMBL/GenBank/DDBJ whole genome shotgun (WGS) entry which is preliminary data.</text>
</comment>
<proteinExistence type="predicted"/>
<reference evidence="2" key="1">
    <citation type="journal article" date="2022" name="bioRxiv">
        <title>Sequencing and chromosome-scale assembly of the giantPleurodeles waltlgenome.</title>
        <authorList>
            <person name="Brown T."/>
            <person name="Elewa A."/>
            <person name="Iarovenko S."/>
            <person name="Subramanian E."/>
            <person name="Araus A.J."/>
            <person name="Petzold A."/>
            <person name="Susuki M."/>
            <person name="Suzuki K.-i.T."/>
            <person name="Hayashi T."/>
            <person name="Toyoda A."/>
            <person name="Oliveira C."/>
            <person name="Osipova E."/>
            <person name="Leigh N.D."/>
            <person name="Simon A."/>
            <person name="Yun M.H."/>
        </authorList>
    </citation>
    <scope>NUCLEOTIDE SEQUENCE</scope>
    <source>
        <strain evidence="2">20211129_DDA</strain>
        <tissue evidence="2">Liver</tissue>
    </source>
</reference>
<feature type="region of interest" description="Disordered" evidence="1">
    <location>
        <begin position="1"/>
        <end position="48"/>
    </location>
</feature>
<evidence type="ECO:0000313" key="3">
    <source>
        <dbReference type="Proteomes" id="UP001066276"/>
    </source>
</evidence>
<evidence type="ECO:0000256" key="1">
    <source>
        <dbReference type="SAM" id="MobiDB-lite"/>
    </source>
</evidence>
<keyword evidence="3" id="KW-1185">Reference proteome</keyword>
<sequence length="93" mass="10458">MVICVGPSTEEDHNQEPSTTPQEEHQRKLTVASEEQRSPRDTKPRPLQSCVCYSPKELLHLLCLPKRHSREFSQTIPVDVVRPNYGPEGPGGP</sequence>
<accession>A0AAV7NG28</accession>